<reference evidence="1" key="1">
    <citation type="journal article" date="2014" name="Front. Microbiol.">
        <title>High frequency of phylogenetically diverse reductive dehalogenase-homologous genes in deep subseafloor sedimentary metagenomes.</title>
        <authorList>
            <person name="Kawai M."/>
            <person name="Futagami T."/>
            <person name="Toyoda A."/>
            <person name="Takaki Y."/>
            <person name="Nishi S."/>
            <person name="Hori S."/>
            <person name="Arai W."/>
            <person name="Tsubouchi T."/>
            <person name="Morono Y."/>
            <person name="Uchiyama I."/>
            <person name="Ito T."/>
            <person name="Fujiyama A."/>
            <person name="Inagaki F."/>
            <person name="Takami H."/>
        </authorList>
    </citation>
    <scope>NUCLEOTIDE SEQUENCE</scope>
    <source>
        <strain evidence="1">Expedition CK06-06</strain>
    </source>
</reference>
<organism evidence="1">
    <name type="scientific">marine sediment metagenome</name>
    <dbReference type="NCBI Taxonomy" id="412755"/>
    <lineage>
        <taxon>unclassified sequences</taxon>
        <taxon>metagenomes</taxon>
        <taxon>ecological metagenomes</taxon>
    </lineage>
</organism>
<feature type="non-terminal residue" evidence="1">
    <location>
        <position position="1"/>
    </location>
</feature>
<proteinExistence type="predicted"/>
<sequence>SSRYGCLIRLTLGEGAGLAKLRFEGFIMTAPMSLPRLEAGDNPMELRTGDKYGLCTVPWSRLMDFRAGADLPSQWARAENAVAAQYMDGWQQIAAAGEGPVRICIRFDAPVGEGFAWAYVHASCREGPPDQPRREAKLEWSSDGKTWRELSKIEIPNTPREWDGAIDGELRFDQARGSVPSVHVRITSETPVTGLEFHGHLLGQPTAGETLRIVHRWREGGSERSFEPPVGVRQYVIHCDGEPEGHTIEMHAPSMSRSRAGQ</sequence>
<comment type="caution">
    <text evidence="1">The sequence shown here is derived from an EMBL/GenBank/DDBJ whole genome shotgun (WGS) entry which is preliminary data.</text>
</comment>
<protein>
    <submittedName>
        <fullName evidence="1">Uncharacterized protein</fullName>
    </submittedName>
</protein>
<dbReference type="EMBL" id="BARU01030090">
    <property type="protein sequence ID" value="GAH74375.1"/>
    <property type="molecule type" value="Genomic_DNA"/>
</dbReference>
<gene>
    <name evidence="1" type="ORF">S03H2_47801</name>
</gene>
<name>X1IYP4_9ZZZZ</name>
<accession>X1IYP4</accession>
<dbReference type="AlphaFoldDB" id="X1IYP4"/>
<evidence type="ECO:0000313" key="1">
    <source>
        <dbReference type="EMBL" id="GAH74375.1"/>
    </source>
</evidence>